<organism evidence="2 3">
    <name type="scientific">Mucuna pruriens</name>
    <name type="common">Velvet bean</name>
    <name type="synonym">Dolichos pruriens</name>
    <dbReference type="NCBI Taxonomy" id="157652"/>
    <lineage>
        <taxon>Eukaryota</taxon>
        <taxon>Viridiplantae</taxon>
        <taxon>Streptophyta</taxon>
        <taxon>Embryophyta</taxon>
        <taxon>Tracheophyta</taxon>
        <taxon>Spermatophyta</taxon>
        <taxon>Magnoliopsida</taxon>
        <taxon>eudicotyledons</taxon>
        <taxon>Gunneridae</taxon>
        <taxon>Pentapetalae</taxon>
        <taxon>rosids</taxon>
        <taxon>fabids</taxon>
        <taxon>Fabales</taxon>
        <taxon>Fabaceae</taxon>
        <taxon>Papilionoideae</taxon>
        <taxon>50 kb inversion clade</taxon>
        <taxon>NPAAA clade</taxon>
        <taxon>indigoferoid/millettioid clade</taxon>
        <taxon>Phaseoleae</taxon>
        <taxon>Mucuna</taxon>
    </lineage>
</organism>
<dbReference type="Gene3D" id="3.30.420.10">
    <property type="entry name" value="Ribonuclease H-like superfamily/Ribonuclease H"/>
    <property type="match status" value="1"/>
</dbReference>
<dbReference type="SUPFAM" id="SSF53098">
    <property type="entry name" value="Ribonuclease H-like"/>
    <property type="match status" value="1"/>
</dbReference>
<dbReference type="AlphaFoldDB" id="A0A371G8C5"/>
<dbReference type="OrthoDB" id="1414481at2759"/>
<dbReference type="InterPro" id="IPR036397">
    <property type="entry name" value="RNaseH_sf"/>
</dbReference>
<dbReference type="PROSITE" id="PS50994">
    <property type="entry name" value="INTEGRASE"/>
    <property type="match status" value="1"/>
</dbReference>
<evidence type="ECO:0000313" key="3">
    <source>
        <dbReference type="Proteomes" id="UP000257109"/>
    </source>
</evidence>
<dbReference type="GO" id="GO:0015074">
    <property type="term" value="P:DNA integration"/>
    <property type="evidence" value="ECO:0007669"/>
    <property type="project" value="InterPro"/>
</dbReference>
<evidence type="ECO:0000313" key="2">
    <source>
        <dbReference type="EMBL" id="RDX86771.1"/>
    </source>
</evidence>
<proteinExistence type="predicted"/>
<keyword evidence="3" id="KW-1185">Reference proteome</keyword>
<dbReference type="PANTHER" id="PTHR47266">
    <property type="entry name" value="ENDONUCLEASE-RELATED"/>
    <property type="match status" value="1"/>
</dbReference>
<dbReference type="Pfam" id="PF17921">
    <property type="entry name" value="Integrase_H2C2"/>
    <property type="match status" value="1"/>
</dbReference>
<reference evidence="2" key="1">
    <citation type="submission" date="2018-05" db="EMBL/GenBank/DDBJ databases">
        <title>Draft genome of Mucuna pruriens seed.</title>
        <authorList>
            <person name="Nnadi N.E."/>
            <person name="Vos R."/>
            <person name="Hasami M.H."/>
            <person name="Devisetty U.K."/>
            <person name="Aguiy J.C."/>
        </authorList>
    </citation>
    <scope>NUCLEOTIDE SEQUENCE [LARGE SCALE GENOMIC DNA]</scope>
    <source>
        <strain evidence="2">JCA_2017</strain>
    </source>
</reference>
<comment type="caution">
    <text evidence="2">The sequence shown here is derived from an EMBL/GenBank/DDBJ whole genome shotgun (WGS) entry which is preliminary data.</text>
</comment>
<dbReference type="GO" id="GO:0003676">
    <property type="term" value="F:nucleic acid binding"/>
    <property type="evidence" value="ECO:0007669"/>
    <property type="project" value="InterPro"/>
</dbReference>
<feature type="domain" description="Integrase catalytic" evidence="1">
    <location>
        <begin position="87"/>
        <end position="162"/>
    </location>
</feature>
<accession>A0A371G8C5</accession>
<dbReference type="InterPro" id="IPR001584">
    <property type="entry name" value="Integrase_cat-core"/>
</dbReference>
<protein>
    <recommendedName>
        <fullName evidence="1">Integrase catalytic domain-containing protein</fullName>
    </recommendedName>
</protein>
<dbReference type="InterPro" id="IPR012337">
    <property type="entry name" value="RNaseH-like_sf"/>
</dbReference>
<dbReference type="InterPro" id="IPR041588">
    <property type="entry name" value="Integrase_H2C2"/>
</dbReference>
<gene>
    <name evidence="2" type="ORF">CR513_31860</name>
</gene>
<name>A0A371G8C5_MUCPR</name>
<dbReference type="Gene3D" id="1.10.340.70">
    <property type="match status" value="1"/>
</dbReference>
<evidence type="ECO:0000259" key="1">
    <source>
        <dbReference type="PROSITE" id="PS50994"/>
    </source>
</evidence>
<dbReference type="EMBL" id="QJKJ01006424">
    <property type="protein sequence ID" value="RDX86771.1"/>
    <property type="molecule type" value="Genomic_DNA"/>
</dbReference>
<dbReference type="InterPro" id="IPR052160">
    <property type="entry name" value="Gypsy_RT_Integrase-like"/>
</dbReference>
<dbReference type="Proteomes" id="UP000257109">
    <property type="component" value="Unassembled WGS sequence"/>
</dbReference>
<feature type="non-terminal residue" evidence="2">
    <location>
        <position position="1"/>
    </location>
</feature>
<sequence>MDVLYKINLNVTLLHCVGTKEAEGILEVIHEGAFGTHANGHAMAKKFQRADHYWAKMEIDYCDHVKKCHKCQIYTDNVHVPLAPLNTLTTPWPFTIWGIDVIDPSELKASNGHRFVLLAIDYFTKWVEAASYASTTKNVVVNFIKKYLIYQYNIPSHIMGLI</sequence>